<evidence type="ECO:0000313" key="18">
    <source>
        <dbReference type="Proteomes" id="UP001269375"/>
    </source>
</evidence>
<feature type="transmembrane region" description="Helical" evidence="16">
    <location>
        <begin position="19"/>
        <end position="39"/>
    </location>
</feature>
<feature type="transmembrane region" description="Helical" evidence="16">
    <location>
        <begin position="313"/>
        <end position="337"/>
    </location>
</feature>
<keyword evidence="9 16" id="KW-0573">Peptidoglycan synthesis</keyword>
<keyword evidence="12 16" id="KW-0131">Cell cycle</keyword>
<dbReference type="InterPro" id="IPR001182">
    <property type="entry name" value="FtsW/RodA"/>
</dbReference>
<accession>A0ABU1GUP7</accession>
<dbReference type="HAMAP" id="MF_00913">
    <property type="entry name" value="PGT_FtsW_proteobact"/>
    <property type="match status" value="1"/>
</dbReference>
<evidence type="ECO:0000256" key="12">
    <source>
        <dbReference type="ARBA" id="ARBA00023306"/>
    </source>
</evidence>
<keyword evidence="8 16" id="KW-0133">Cell shape</keyword>
<evidence type="ECO:0000256" key="8">
    <source>
        <dbReference type="ARBA" id="ARBA00022960"/>
    </source>
</evidence>
<proteinExistence type="inferred from homology"/>
<evidence type="ECO:0000256" key="14">
    <source>
        <dbReference type="ARBA" id="ARBA00038053"/>
    </source>
</evidence>
<dbReference type="PANTHER" id="PTHR30474:SF2">
    <property type="entry name" value="PEPTIDOGLYCAN GLYCOSYLTRANSFERASE FTSW-RELATED"/>
    <property type="match status" value="1"/>
</dbReference>
<dbReference type="NCBIfam" id="TIGR02614">
    <property type="entry name" value="ftsW"/>
    <property type="match status" value="1"/>
</dbReference>
<feature type="transmembrane region" description="Helical" evidence="16">
    <location>
        <begin position="195"/>
        <end position="212"/>
    </location>
</feature>
<feature type="transmembrane region" description="Helical" evidence="16">
    <location>
        <begin position="60"/>
        <end position="80"/>
    </location>
</feature>
<feature type="transmembrane region" description="Helical" evidence="16">
    <location>
        <begin position="171"/>
        <end position="188"/>
    </location>
</feature>
<evidence type="ECO:0000256" key="16">
    <source>
        <dbReference type="HAMAP-Rule" id="MF_00913"/>
    </source>
</evidence>
<sequence length="401" mass="43764">MGLKTWEQRLSTEHHVVDGWLLCSAIALLTIGWIMVTSASTEIATSQTGNAYYYSIRHGIYVLIAASAAFITMRVPMTWWRRNGPTLLLIAAILLAAVLIVGREVNGSRRWISLGPINLQTSEVAKLCLVVYLSGYIERHLTRVRHTWWGFLAPLCLTFGLGALLIMEPDYGATVVLLSTTMGVLLLAGASLWRFVLLSGGVIALGAMMAVAEPYRMQRITSFLDPWANQYGSGYQLTQALIAFGRGGWEGLGLGNSVQKLFYLPEAHTDFVFSVLAEELGMAGAVGVVALFGVLIYRAFVVGRTAETSKRLFSAYVCYGVGLIFAAQAFVNIAVNVGFLPTKGLTLPLLSYGGSSLIISGIMVGLLLRVDGETRARKRIAEDVKRRNQRPVKRAPREASQ</sequence>
<evidence type="ECO:0000256" key="7">
    <source>
        <dbReference type="ARBA" id="ARBA00022692"/>
    </source>
</evidence>
<keyword evidence="4 16" id="KW-0132">Cell division</keyword>
<evidence type="ECO:0000256" key="4">
    <source>
        <dbReference type="ARBA" id="ARBA00022618"/>
    </source>
</evidence>
<dbReference type="EMBL" id="JARWAO010000003">
    <property type="protein sequence ID" value="MDR5895747.1"/>
    <property type="molecule type" value="Genomic_DNA"/>
</dbReference>
<keyword evidence="7 16" id="KW-0812">Transmembrane</keyword>
<keyword evidence="16" id="KW-0997">Cell inner membrane</keyword>
<comment type="caution">
    <text evidence="17">The sequence shown here is derived from an EMBL/GenBank/DDBJ whole genome shotgun (WGS) entry which is preliminary data.</text>
</comment>
<feature type="transmembrane region" description="Helical" evidence="16">
    <location>
        <begin position="280"/>
        <end position="301"/>
    </location>
</feature>
<evidence type="ECO:0000256" key="9">
    <source>
        <dbReference type="ARBA" id="ARBA00022984"/>
    </source>
</evidence>
<keyword evidence="3 16" id="KW-1003">Cell membrane</keyword>
<gene>
    <name evidence="16 17" type="primary">ftsW</name>
    <name evidence="17" type="ORF">QC825_06655</name>
</gene>
<keyword evidence="18" id="KW-1185">Reference proteome</keyword>
<comment type="pathway">
    <text evidence="2 16">Cell wall biogenesis; peptidoglycan biosynthesis.</text>
</comment>
<keyword evidence="11 16" id="KW-0472">Membrane</keyword>
<evidence type="ECO:0000256" key="5">
    <source>
        <dbReference type="ARBA" id="ARBA00022676"/>
    </source>
</evidence>
<evidence type="ECO:0000256" key="2">
    <source>
        <dbReference type="ARBA" id="ARBA00004752"/>
    </source>
</evidence>
<keyword evidence="6 16" id="KW-0808">Transferase</keyword>
<organism evidence="17 18">
    <name type="scientific">Larsenimonas suaedae</name>
    <dbReference type="NCBI Taxonomy" id="1851019"/>
    <lineage>
        <taxon>Bacteria</taxon>
        <taxon>Pseudomonadati</taxon>
        <taxon>Pseudomonadota</taxon>
        <taxon>Gammaproteobacteria</taxon>
        <taxon>Oceanospirillales</taxon>
        <taxon>Halomonadaceae</taxon>
        <taxon>Larsenimonas</taxon>
    </lineage>
</organism>
<comment type="subcellular location">
    <subcellularLocation>
        <location evidence="16">Cell inner membrane</location>
        <topology evidence="16">Multi-pass membrane protein</topology>
    </subcellularLocation>
    <subcellularLocation>
        <location evidence="1">Cell membrane</location>
        <topology evidence="1">Multi-pass membrane protein</topology>
    </subcellularLocation>
    <text evidence="16">Localizes to the division septum.</text>
</comment>
<evidence type="ECO:0000256" key="3">
    <source>
        <dbReference type="ARBA" id="ARBA00022475"/>
    </source>
</evidence>
<evidence type="ECO:0000256" key="6">
    <source>
        <dbReference type="ARBA" id="ARBA00022679"/>
    </source>
</evidence>
<comment type="catalytic activity">
    <reaction evidence="15 16">
        <text>[GlcNAc-(1-&gt;4)-Mur2Ac(oyl-L-Ala-gamma-D-Glu-L-Lys-D-Ala-D-Ala)](n)-di-trans,octa-cis-undecaprenyl diphosphate + beta-D-GlcNAc-(1-&gt;4)-Mur2Ac(oyl-L-Ala-gamma-D-Glu-L-Lys-D-Ala-D-Ala)-di-trans,octa-cis-undecaprenyl diphosphate = [GlcNAc-(1-&gt;4)-Mur2Ac(oyl-L-Ala-gamma-D-Glu-L-Lys-D-Ala-D-Ala)](n+1)-di-trans,octa-cis-undecaprenyl diphosphate + di-trans,octa-cis-undecaprenyl diphosphate + H(+)</text>
        <dbReference type="Rhea" id="RHEA:23708"/>
        <dbReference type="Rhea" id="RHEA-COMP:9602"/>
        <dbReference type="Rhea" id="RHEA-COMP:9603"/>
        <dbReference type="ChEBI" id="CHEBI:15378"/>
        <dbReference type="ChEBI" id="CHEBI:58405"/>
        <dbReference type="ChEBI" id="CHEBI:60033"/>
        <dbReference type="ChEBI" id="CHEBI:78435"/>
        <dbReference type="EC" id="2.4.99.28"/>
    </reaction>
</comment>
<evidence type="ECO:0000256" key="1">
    <source>
        <dbReference type="ARBA" id="ARBA00004651"/>
    </source>
</evidence>
<evidence type="ECO:0000256" key="15">
    <source>
        <dbReference type="ARBA" id="ARBA00049902"/>
    </source>
</evidence>
<feature type="transmembrane region" description="Helical" evidence="16">
    <location>
        <begin position="349"/>
        <end position="370"/>
    </location>
</feature>
<keyword evidence="13 16" id="KW-0961">Cell wall biogenesis/degradation</keyword>
<evidence type="ECO:0000313" key="17">
    <source>
        <dbReference type="EMBL" id="MDR5895747.1"/>
    </source>
</evidence>
<feature type="transmembrane region" description="Helical" evidence="16">
    <location>
        <begin position="148"/>
        <end position="165"/>
    </location>
</feature>
<evidence type="ECO:0000256" key="10">
    <source>
        <dbReference type="ARBA" id="ARBA00022989"/>
    </source>
</evidence>
<dbReference type="RefSeq" id="WP_251589580.1">
    <property type="nucleotide sequence ID" value="NZ_JAMLJI010000001.1"/>
</dbReference>
<dbReference type="Proteomes" id="UP001269375">
    <property type="component" value="Unassembled WGS sequence"/>
</dbReference>
<keyword evidence="5 16" id="KW-0328">Glycosyltransferase</keyword>
<dbReference type="Pfam" id="PF01098">
    <property type="entry name" value="FTSW_RODA_SPOVE"/>
    <property type="match status" value="1"/>
</dbReference>
<evidence type="ECO:0000256" key="13">
    <source>
        <dbReference type="ARBA" id="ARBA00023316"/>
    </source>
</evidence>
<name>A0ABU1GUP7_9GAMM</name>
<keyword evidence="10 16" id="KW-1133">Transmembrane helix</keyword>
<evidence type="ECO:0000256" key="11">
    <source>
        <dbReference type="ARBA" id="ARBA00023136"/>
    </source>
</evidence>
<comment type="function">
    <text evidence="16">Peptidoglycan polymerase that is essential for cell division.</text>
</comment>
<reference evidence="17 18" key="1">
    <citation type="submission" date="2023-04" db="EMBL/GenBank/DDBJ databases">
        <title>A long-awaited taxogenomic arrangement of the family Halomonadaceae.</title>
        <authorList>
            <person name="De La Haba R."/>
            <person name="Chuvochina M."/>
            <person name="Wittouck S."/>
            <person name="Arahal D.R."/>
            <person name="Sanchez-Porro C."/>
            <person name="Hugenholtz P."/>
            <person name="Ventosa A."/>
        </authorList>
    </citation>
    <scope>NUCLEOTIDE SEQUENCE [LARGE SCALE GENOMIC DNA]</scope>
    <source>
        <strain evidence="17 18">DSM 22428</strain>
    </source>
</reference>
<dbReference type="PANTHER" id="PTHR30474">
    <property type="entry name" value="CELL CYCLE PROTEIN"/>
    <property type="match status" value="1"/>
</dbReference>
<comment type="similarity">
    <text evidence="14 16">Belongs to the SEDS family. FtsW subfamily.</text>
</comment>
<dbReference type="InterPro" id="IPR013437">
    <property type="entry name" value="FtsW"/>
</dbReference>
<feature type="transmembrane region" description="Helical" evidence="16">
    <location>
        <begin position="86"/>
        <end position="102"/>
    </location>
</feature>
<dbReference type="EC" id="2.4.99.28" evidence="16"/>
<protein>
    <recommendedName>
        <fullName evidence="16">Probable peptidoglycan glycosyltransferase FtsW</fullName>
        <shortName evidence="16">PGT</shortName>
        <ecNumber evidence="16">2.4.99.28</ecNumber>
    </recommendedName>
    <alternativeName>
        <fullName evidence="16">Cell division protein FtsW</fullName>
    </alternativeName>
    <alternativeName>
        <fullName evidence="16">Cell wall polymerase</fullName>
    </alternativeName>
    <alternativeName>
        <fullName evidence="16">Peptidoglycan polymerase</fullName>
        <shortName evidence="16">PG polymerase</shortName>
    </alternativeName>
</protein>